<dbReference type="InterPro" id="IPR000591">
    <property type="entry name" value="DEP_dom"/>
</dbReference>
<dbReference type="CDD" id="cd04371">
    <property type="entry name" value="DEP"/>
    <property type="match status" value="2"/>
</dbReference>
<feature type="compositionally biased region" description="Basic and acidic residues" evidence="1">
    <location>
        <begin position="17"/>
        <end position="29"/>
    </location>
</feature>
<feature type="compositionally biased region" description="Acidic residues" evidence="1">
    <location>
        <begin position="41"/>
        <end position="50"/>
    </location>
</feature>
<dbReference type="InterPro" id="IPR036388">
    <property type="entry name" value="WH-like_DNA-bd_sf"/>
</dbReference>
<evidence type="ECO:0000259" key="2">
    <source>
        <dbReference type="PROSITE" id="PS50186"/>
    </source>
</evidence>
<protein>
    <recommendedName>
        <fullName evidence="2">DEP domain-containing protein</fullName>
    </recommendedName>
</protein>
<dbReference type="AlphaFoldDB" id="A0AAD2JLA1"/>
<feature type="domain" description="DEP" evidence="2">
    <location>
        <begin position="207"/>
        <end position="266"/>
    </location>
</feature>
<reference evidence="3" key="1">
    <citation type="submission" date="2023-08" db="EMBL/GenBank/DDBJ databases">
        <authorList>
            <person name="Audoor S."/>
            <person name="Bilcke G."/>
        </authorList>
    </citation>
    <scope>NUCLEOTIDE SEQUENCE</scope>
</reference>
<dbReference type="PANTHER" id="PTHR22829">
    <property type="entry name" value="DEP DOMAIN PROTEIN"/>
    <property type="match status" value="1"/>
</dbReference>
<sequence>MKERYCSKVPPHMNNFVDKDEEQHHHDQTPIKPSRRSWRLEEEDGNETIETESYQSCQFLFSSGQETSDDDSVISDVTDPSAFGLDDSYRLHFGNSWRQESLGTSFRIAALGPLFEDIGERHSFEDRNKDKPPQPVVRQASSRGLIIKDDSTFDDLPPGQQGRSITVTKTSSAQLQSKPALSSLPKLAKAFVFDCPVGTHLFHLKKYPNTFVGSQAVDFMLSAGLASTREDAVFLGQRFDKELSLFHHVSWDHTFKDGRFLYVFNEDFFRNEQCGTSREKPVSVIAKFAEGMHVSKHTGRFFKTYQNTFSGEEAVKYMLQSKLALNRPHAILLGQRMMEELQIFHPVAHRSRFKDSHLLFRFVTTDSTAGDSSFDESSGSMSFQLETDCVQRKQNTRRSRLPTARPTHFTVDRKQGNFKVSFGLVQSRSFERRLDYNPATTSGPSLSLGWRFYDESPVPLSDANATEASKPHGGRLSIKDRSKILNEWGYTTVDINRATRLNKKLRQRRNQSLNNDRIASSI</sequence>
<dbReference type="InterPro" id="IPR036390">
    <property type="entry name" value="WH_DNA-bd_sf"/>
</dbReference>
<dbReference type="GO" id="GO:0035556">
    <property type="term" value="P:intracellular signal transduction"/>
    <property type="evidence" value="ECO:0007669"/>
    <property type="project" value="InterPro"/>
</dbReference>
<organism evidence="3 4">
    <name type="scientific">Cylindrotheca closterium</name>
    <dbReference type="NCBI Taxonomy" id="2856"/>
    <lineage>
        <taxon>Eukaryota</taxon>
        <taxon>Sar</taxon>
        <taxon>Stramenopiles</taxon>
        <taxon>Ochrophyta</taxon>
        <taxon>Bacillariophyta</taxon>
        <taxon>Bacillariophyceae</taxon>
        <taxon>Bacillariophycidae</taxon>
        <taxon>Bacillariales</taxon>
        <taxon>Bacillariaceae</taxon>
        <taxon>Cylindrotheca</taxon>
    </lineage>
</organism>
<accession>A0AAD2JLA1</accession>
<dbReference type="EMBL" id="CAKOGP040002069">
    <property type="protein sequence ID" value="CAJ1960672.1"/>
    <property type="molecule type" value="Genomic_DNA"/>
</dbReference>
<name>A0AAD2JLA1_9STRA</name>
<dbReference type="Proteomes" id="UP001295423">
    <property type="component" value="Unassembled WGS sequence"/>
</dbReference>
<evidence type="ECO:0000313" key="3">
    <source>
        <dbReference type="EMBL" id="CAJ1960672.1"/>
    </source>
</evidence>
<dbReference type="PANTHER" id="PTHR22829:SF16">
    <property type="entry name" value="PH DOMAIN-CONTAINING PROTEIN"/>
    <property type="match status" value="1"/>
</dbReference>
<dbReference type="SUPFAM" id="SSF46785">
    <property type="entry name" value="Winged helix' DNA-binding domain"/>
    <property type="match status" value="2"/>
</dbReference>
<dbReference type="Pfam" id="PF00610">
    <property type="entry name" value="DEP"/>
    <property type="match status" value="2"/>
</dbReference>
<feature type="region of interest" description="Disordered" evidence="1">
    <location>
        <begin position="1"/>
        <end position="52"/>
    </location>
</feature>
<dbReference type="PROSITE" id="PS50186">
    <property type="entry name" value="DEP"/>
    <property type="match status" value="2"/>
</dbReference>
<evidence type="ECO:0000313" key="4">
    <source>
        <dbReference type="Proteomes" id="UP001295423"/>
    </source>
</evidence>
<comment type="caution">
    <text evidence="3">The sequence shown here is derived from an EMBL/GenBank/DDBJ whole genome shotgun (WGS) entry which is preliminary data.</text>
</comment>
<evidence type="ECO:0000256" key="1">
    <source>
        <dbReference type="SAM" id="MobiDB-lite"/>
    </source>
</evidence>
<dbReference type="Gene3D" id="1.10.10.10">
    <property type="entry name" value="Winged helix-like DNA-binding domain superfamily/Winged helix DNA-binding domain"/>
    <property type="match status" value="2"/>
</dbReference>
<proteinExistence type="predicted"/>
<dbReference type="SMART" id="SM00049">
    <property type="entry name" value="DEP"/>
    <property type="match status" value="2"/>
</dbReference>
<feature type="domain" description="DEP" evidence="2">
    <location>
        <begin position="288"/>
        <end position="364"/>
    </location>
</feature>
<dbReference type="InterPro" id="IPR051832">
    <property type="entry name" value="mTOR-Rac_regulators"/>
</dbReference>
<keyword evidence="4" id="KW-1185">Reference proteome</keyword>
<gene>
    <name evidence="3" type="ORF">CYCCA115_LOCUS18836</name>
</gene>
<dbReference type="GO" id="GO:0023051">
    <property type="term" value="P:regulation of signaling"/>
    <property type="evidence" value="ECO:0007669"/>
    <property type="project" value="TreeGrafter"/>
</dbReference>